<gene>
    <name evidence="1" type="ORF">TELCIR_21169</name>
</gene>
<protein>
    <submittedName>
        <fullName evidence="1">Uncharacterized protein</fullName>
    </submittedName>
</protein>
<proteinExistence type="predicted"/>
<keyword evidence="2" id="KW-1185">Reference proteome</keyword>
<dbReference type="EMBL" id="KZ365596">
    <property type="protein sequence ID" value="PIO57422.1"/>
    <property type="molecule type" value="Genomic_DNA"/>
</dbReference>
<dbReference type="AlphaFoldDB" id="A0A2G9TIS1"/>
<name>A0A2G9TIS1_TELCI</name>
<dbReference type="Gene3D" id="3.50.50.60">
    <property type="entry name" value="FAD/NAD(P)-binding domain"/>
    <property type="match status" value="1"/>
</dbReference>
<dbReference type="SUPFAM" id="SSF51905">
    <property type="entry name" value="FAD/NAD(P)-binding domain"/>
    <property type="match status" value="1"/>
</dbReference>
<evidence type="ECO:0000313" key="1">
    <source>
        <dbReference type="EMBL" id="PIO57422.1"/>
    </source>
</evidence>
<evidence type="ECO:0000313" key="2">
    <source>
        <dbReference type="Proteomes" id="UP000230423"/>
    </source>
</evidence>
<feature type="non-terminal residue" evidence="1">
    <location>
        <position position="1"/>
    </location>
</feature>
<accession>A0A2G9TIS1</accession>
<dbReference type="OrthoDB" id="5870222at2759"/>
<organism evidence="1 2">
    <name type="scientific">Teladorsagia circumcincta</name>
    <name type="common">Brown stomach worm</name>
    <name type="synonym">Ostertagia circumcincta</name>
    <dbReference type="NCBI Taxonomy" id="45464"/>
    <lineage>
        <taxon>Eukaryota</taxon>
        <taxon>Metazoa</taxon>
        <taxon>Ecdysozoa</taxon>
        <taxon>Nematoda</taxon>
        <taxon>Chromadorea</taxon>
        <taxon>Rhabditida</taxon>
        <taxon>Rhabditina</taxon>
        <taxon>Rhabditomorpha</taxon>
        <taxon>Strongyloidea</taxon>
        <taxon>Trichostrongylidae</taxon>
        <taxon>Teladorsagia</taxon>
    </lineage>
</organism>
<dbReference type="InterPro" id="IPR036188">
    <property type="entry name" value="FAD/NAD-bd_sf"/>
</dbReference>
<dbReference type="Proteomes" id="UP000230423">
    <property type="component" value="Unassembled WGS sequence"/>
</dbReference>
<sequence>MRGLGATMSLGCRSCHLGGVRHASTSQFYDAVIVGGGMVGNAMACALASPESTVFQVIRSTEWHCTFGEGDGRPGPRVSLEEFKCAVKAHI</sequence>
<reference evidence="1 2" key="1">
    <citation type="submission" date="2015-09" db="EMBL/GenBank/DDBJ databases">
        <title>Draft genome of the parasitic nematode Teladorsagia circumcincta isolate WARC Sus (inbred).</title>
        <authorList>
            <person name="Mitreva M."/>
        </authorList>
    </citation>
    <scope>NUCLEOTIDE SEQUENCE [LARGE SCALE GENOMIC DNA]</scope>
    <source>
        <strain evidence="1 2">S</strain>
    </source>
</reference>